<dbReference type="Proteomes" id="UP000298416">
    <property type="component" value="Unassembled WGS sequence"/>
</dbReference>
<dbReference type="SUPFAM" id="SSF47616">
    <property type="entry name" value="GST C-terminal domain-like"/>
    <property type="match status" value="1"/>
</dbReference>
<evidence type="ECO:0000313" key="9">
    <source>
        <dbReference type="Proteomes" id="UP000298416"/>
    </source>
</evidence>
<keyword evidence="9" id="KW-1185">Reference proteome</keyword>
<comment type="catalytic activity">
    <reaction evidence="5">
        <text>RX + glutathione = an S-substituted glutathione + a halide anion + H(+)</text>
        <dbReference type="Rhea" id="RHEA:16437"/>
        <dbReference type="ChEBI" id="CHEBI:15378"/>
        <dbReference type="ChEBI" id="CHEBI:16042"/>
        <dbReference type="ChEBI" id="CHEBI:17792"/>
        <dbReference type="ChEBI" id="CHEBI:57925"/>
        <dbReference type="ChEBI" id="CHEBI:90779"/>
        <dbReference type="EC" id="2.5.1.18"/>
    </reaction>
</comment>
<gene>
    <name evidence="8" type="ORF">SASPL_139039</name>
</gene>
<keyword evidence="2" id="KW-0808">Transferase</keyword>
<dbReference type="InterPro" id="IPR044627">
    <property type="entry name" value="DHAR1/2/3/4"/>
</dbReference>
<organism evidence="8">
    <name type="scientific">Salvia splendens</name>
    <name type="common">Scarlet sage</name>
    <dbReference type="NCBI Taxonomy" id="180675"/>
    <lineage>
        <taxon>Eukaryota</taxon>
        <taxon>Viridiplantae</taxon>
        <taxon>Streptophyta</taxon>
        <taxon>Embryophyta</taxon>
        <taxon>Tracheophyta</taxon>
        <taxon>Spermatophyta</taxon>
        <taxon>Magnoliopsida</taxon>
        <taxon>eudicotyledons</taxon>
        <taxon>Gunneridae</taxon>
        <taxon>Pentapetalae</taxon>
        <taxon>asterids</taxon>
        <taxon>lamiids</taxon>
        <taxon>Lamiales</taxon>
        <taxon>Lamiaceae</taxon>
        <taxon>Nepetoideae</taxon>
        <taxon>Mentheae</taxon>
        <taxon>Salviinae</taxon>
        <taxon>Salvia</taxon>
        <taxon>Salvia subgen. Calosphace</taxon>
        <taxon>core Calosphace</taxon>
    </lineage>
</organism>
<dbReference type="SFLD" id="SFLDS00019">
    <property type="entry name" value="Glutathione_Transferase_(cytos"/>
    <property type="match status" value="1"/>
</dbReference>
<dbReference type="GO" id="GO:0045174">
    <property type="term" value="F:glutathione dehydrogenase (ascorbate) activity"/>
    <property type="evidence" value="ECO:0007669"/>
    <property type="project" value="UniProtKB-EC"/>
</dbReference>
<evidence type="ECO:0000256" key="1">
    <source>
        <dbReference type="ARBA" id="ARBA00022575"/>
    </source>
</evidence>
<dbReference type="InterPro" id="IPR036282">
    <property type="entry name" value="Glutathione-S-Trfase_C_sf"/>
</dbReference>
<proteinExistence type="inferred from homology"/>
<evidence type="ECO:0000313" key="8">
    <source>
        <dbReference type="EMBL" id="KAG6402164.1"/>
    </source>
</evidence>
<feature type="domain" description="GST N-terminal" evidence="7">
    <location>
        <begin position="96"/>
        <end position="175"/>
    </location>
</feature>
<reference evidence="8" key="2">
    <citation type="submission" date="2020-08" db="EMBL/GenBank/DDBJ databases">
        <title>Plant Genome Project.</title>
        <authorList>
            <person name="Zhang R.-G."/>
        </authorList>
    </citation>
    <scope>NUCLEOTIDE SEQUENCE</scope>
    <source>
        <strain evidence="8">Huo1</strain>
        <tissue evidence="8">Leaf</tissue>
    </source>
</reference>
<dbReference type="InterPro" id="IPR040079">
    <property type="entry name" value="Glutathione_S-Trfase"/>
</dbReference>
<evidence type="ECO:0000256" key="6">
    <source>
        <dbReference type="ARBA" id="ARBA00049544"/>
    </source>
</evidence>
<comment type="caution">
    <text evidence="8">The sequence shown here is derived from an EMBL/GenBank/DDBJ whole genome shotgun (WGS) entry which is preliminary data.</text>
</comment>
<dbReference type="CDD" id="cd00570">
    <property type="entry name" value="GST_N_family"/>
    <property type="match status" value="1"/>
</dbReference>
<dbReference type="GO" id="GO:0033355">
    <property type="term" value="P:ascorbate glutathione cycle"/>
    <property type="evidence" value="ECO:0007669"/>
    <property type="project" value="InterPro"/>
</dbReference>
<dbReference type="AlphaFoldDB" id="A0A8X8ZFL8"/>
<name>A0A8X8ZFL8_SALSN</name>
<evidence type="ECO:0000259" key="7">
    <source>
        <dbReference type="PROSITE" id="PS50404"/>
    </source>
</evidence>
<dbReference type="Pfam" id="PF13409">
    <property type="entry name" value="GST_N_2"/>
    <property type="match status" value="1"/>
</dbReference>
<dbReference type="InterPro" id="IPR004045">
    <property type="entry name" value="Glutathione_S-Trfase_N"/>
</dbReference>
<dbReference type="PANTHER" id="PTHR44420">
    <property type="entry name" value="GLUTATHIONE S-TRANSFERASE DHAR2-RELATED"/>
    <property type="match status" value="1"/>
</dbReference>
<dbReference type="InterPro" id="IPR036249">
    <property type="entry name" value="Thioredoxin-like_sf"/>
</dbReference>
<dbReference type="FunFam" id="1.20.1050.10:FF:000029">
    <property type="entry name" value="Glutathione S-transferase DHAR3, chloroplastic"/>
    <property type="match status" value="1"/>
</dbReference>
<dbReference type="PANTHER" id="PTHR44420:SF2">
    <property type="entry name" value="GLUTATHIONE S-TRANSFERASE DHAR2-RELATED"/>
    <property type="match status" value="1"/>
</dbReference>
<evidence type="ECO:0000256" key="5">
    <source>
        <dbReference type="ARBA" id="ARBA00047960"/>
    </source>
</evidence>
<sequence>MNFSNLSGFLSRDGGASASFAAAQHDDLSMWKSGETVRNNDPIQQNLPEFNNNNIGTQNYNLNVAEKGMENAASSTAEDLHKHLLPMAVEICVKAAAGAPGILGDCPFCQRVLLTLKEKGIEYKQHLISFDAKPQWFLEVNPEGKVPVIKFGDGEWISDSDVIVGKLEEKYPNPSLSAPPEVSSVGSKIFPTFVKFLLSKDASDGTEQALLDELKALDEHLKTKVGPYVNGGDICAVDLSLAPKLYHLDVALGHFKGWTIPQSLTHVHKYKEFLKHFVSLQTCADAYLLHEPQYVAYTKYCCCILRSLSRKHRLQRNMSLQAGRQKLTHKHVSNPPTL</sequence>
<evidence type="ECO:0000256" key="3">
    <source>
        <dbReference type="ARBA" id="ARBA00023002"/>
    </source>
</evidence>
<comment type="similarity">
    <text evidence="4">Belongs to the GST superfamily. DHAR family.</text>
</comment>
<dbReference type="SFLD" id="SFLDG00358">
    <property type="entry name" value="Main_(cytGST)"/>
    <property type="match status" value="1"/>
</dbReference>
<evidence type="ECO:0000256" key="4">
    <source>
        <dbReference type="ARBA" id="ARBA00024194"/>
    </source>
</evidence>
<keyword evidence="1" id="KW-0216">Detoxification</keyword>
<accession>A0A8X8ZFL8</accession>
<reference evidence="8" key="1">
    <citation type="submission" date="2018-01" db="EMBL/GenBank/DDBJ databases">
        <authorList>
            <person name="Mao J.F."/>
        </authorList>
    </citation>
    <scope>NUCLEOTIDE SEQUENCE</scope>
    <source>
        <strain evidence="8">Huo1</strain>
        <tissue evidence="8">Leaf</tissue>
    </source>
</reference>
<dbReference type="PROSITE" id="PS50404">
    <property type="entry name" value="GST_NTER"/>
    <property type="match status" value="1"/>
</dbReference>
<dbReference type="GO" id="GO:0004364">
    <property type="term" value="F:glutathione transferase activity"/>
    <property type="evidence" value="ECO:0007669"/>
    <property type="project" value="UniProtKB-EC"/>
</dbReference>
<evidence type="ECO:0000256" key="2">
    <source>
        <dbReference type="ARBA" id="ARBA00022679"/>
    </source>
</evidence>
<keyword evidence="3" id="KW-0560">Oxidoreductase</keyword>
<dbReference type="Gene3D" id="3.40.30.10">
    <property type="entry name" value="Glutaredoxin"/>
    <property type="match status" value="1"/>
</dbReference>
<dbReference type="EMBL" id="PNBA02000014">
    <property type="protein sequence ID" value="KAG6402164.1"/>
    <property type="molecule type" value="Genomic_DNA"/>
</dbReference>
<comment type="catalytic activity">
    <reaction evidence="6">
        <text>L-dehydroascorbate + 2 glutathione = glutathione disulfide + L-ascorbate</text>
        <dbReference type="Rhea" id="RHEA:24424"/>
        <dbReference type="ChEBI" id="CHEBI:38290"/>
        <dbReference type="ChEBI" id="CHEBI:57925"/>
        <dbReference type="ChEBI" id="CHEBI:58297"/>
        <dbReference type="ChEBI" id="CHEBI:58539"/>
        <dbReference type="EC" id="1.8.5.1"/>
    </reaction>
</comment>
<dbReference type="SUPFAM" id="SSF52833">
    <property type="entry name" value="Thioredoxin-like"/>
    <property type="match status" value="1"/>
</dbReference>
<protein>
    <recommendedName>
        <fullName evidence="7">GST N-terminal domain-containing protein</fullName>
    </recommendedName>
</protein>
<dbReference type="Gene3D" id="1.20.1050.10">
    <property type="match status" value="1"/>
</dbReference>